<feature type="domain" description="ATP-cone" evidence="11">
    <location>
        <begin position="5"/>
        <end position="102"/>
    </location>
</feature>
<dbReference type="InterPro" id="IPR000788">
    <property type="entry name" value="RNR_lg_C"/>
</dbReference>
<dbReference type="CDD" id="cd01679">
    <property type="entry name" value="RNR_I"/>
    <property type="match status" value="1"/>
</dbReference>
<dbReference type="STRING" id="1798002.A2478_01055"/>
<dbReference type="UniPathway" id="UPA00326"/>
<dbReference type="GO" id="GO:0009263">
    <property type="term" value="P:deoxyribonucleotide biosynthetic process"/>
    <property type="evidence" value="ECO:0007669"/>
    <property type="project" value="UniProtKB-KW"/>
</dbReference>
<organism evidence="12 13">
    <name type="scientific">Candidatus Falkowbacteria bacterium RIFOXYC2_FULL_36_12</name>
    <dbReference type="NCBI Taxonomy" id="1798002"/>
    <lineage>
        <taxon>Bacteria</taxon>
        <taxon>Candidatus Falkowiibacteriota</taxon>
    </lineage>
</organism>
<keyword evidence="4 9" id="KW-0067">ATP-binding</keyword>
<comment type="function">
    <text evidence="7 10">Provides the precursors necessary for DNA synthesis. Catalyzes the biosynthesis of deoxyribonucleotides from the corresponding ribonucleotides.</text>
</comment>
<dbReference type="Proteomes" id="UP000179001">
    <property type="component" value="Unassembled WGS sequence"/>
</dbReference>
<evidence type="ECO:0000256" key="4">
    <source>
        <dbReference type="ARBA" id="ARBA00022840"/>
    </source>
</evidence>
<dbReference type="InterPro" id="IPR013346">
    <property type="entry name" value="NrdE_NrdA_C"/>
</dbReference>
<dbReference type="PANTHER" id="PTHR11573">
    <property type="entry name" value="RIBONUCLEOSIDE-DIPHOSPHATE REDUCTASE LARGE CHAIN"/>
    <property type="match status" value="1"/>
</dbReference>
<dbReference type="GO" id="GO:0004748">
    <property type="term" value="F:ribonucleoside-diphosphate reductase activity, thioredoxin disulfide as acceptor"/>
    <property type="evidence" value="ECO:0007669"/>
    <property type="project" value="UniProtKB-EC"/>
</dbReference>
<accession>A0A1F5SX28</accession>
<dbReference type="PANTHER" id="PTHR11573:SF6">
    <property type="entry name" value="RIBONUCLEOSIDE-DIPHOSPHATE REDUCTASE LARGE SUBUNIT"/>
    <property type="match status" value="1"/>
</dbReference>
<dbReference type="InterPro" id="IPR008926">
    <property type="entry name" value="RNR_R1-su_N"/>
</dbReference>
<keyword evidence="5 10" id="KW-0560">Oxidoreductase</keyword>
<evidence type="ECO:0000256" key="3">
    <source>
        <dbReference type="ARBA" id="ARBA00022741"/>
    </source>
</evidence>
<dbReference type="InterPro" id="IPR013509">
    <property type="entry name" value="RNR_lsu_N"/>
</dbReference>
<evidence type="ECO:0000256" key="7">
    <source>
        <dbReference type="ARBA" id="ARBA00024942"/>
    </source>
</evidence>
<protein>
    <recommendedName>
        <fullName evidence="10">Ribonucleoside-diphosphate reductase</fullName>
        <ecNumber evidence="10">1.17.4.1</ecNumber>
    </recommendedName>
</protein>
<dbReference type="SUPFAM" id="SSF51998">
    <property type="entry name" value="PFL-like glycyl radical enzymes"/>
    <property type="match status" value="1"/>
</dbReference>
<evidence type="ECO:0000256" key="1">
    <source>
        <dbReference type="ARBA" id="ARBA00010406"/>
    </source>
</evidence>
<comment type="similarity">
    <text evidence="1 10">Belongs to the ribonucleoside diphosphate reductase large chain family.</text>
</comment>
<dbReference type="InterPro" id="IPR039718">
    <property type="entry name" value="Rrm1"/>
</dbReference>
<dbReference type="GO" id="GO:0005971">
    <property type="term" value="C:ribonucleoside-diphosphate reductase complex"/>
    <property type="evidence" value="ECO:0007669"/>
    <property type="project" value="TreeGrafter"/>
</dbReference>
<dbReference type="AlphaFoldDB" id="A0A1F5SX28"/>
<dbReference type="PROSITE" id="PS00089">
    <property type="entry name" value="RIBORED_LARGE"/>
    <property type="match status" value="1"/>
</dbReference>
<keyword evidence="3 9" id="KW-0547">Nucleotide-binding</keyword>
<dbReference type="PROSITE" id="PS51161">
    <property type="entry name" value="ATP_CONE"/>
    <property type="match status" value="2"/>
</dbReference>
<name>A0A1F5SX28_9BACT</name>
<evidence type="ECO:0000256" key="6">
    <source>
        <dbReference type="ARBA" id="ARBA00023116"/>
    </source>
</evidence>
<dbReference type="InterPro" id="IPR005144">
    <property type="entry name" value="ATP-cone_dom"/>
</dbReference>
<keyword evidence="2" id="KW-0021">Allosteric enzyme</keyword>
<comment type="catalytic activity">
    <reaction evidence="8 10">
        <text>a 2'-deoxyribonucleoside 5'-diphosphate + [thioredoxin]-disulfide + H2O = a ribonucleoside 5'-diphosphate + [thioredoxin]-dithiol</text>
        <dbReference type="Rhea" id="RHEA:23252"/>
        <dbReference type="Rhea" id="RHEA-COMP:10698"/>
        <dbReference type="Rhea" id="RHEA-COMP:10700"/>
        <dbReference type="ChEBI" id="CHEBI:15377"/>
        <dbReference type="ChEBI" id="CHEBI:29950"/>
        <dbReference type="ChEBI" id="CHEBI:50058"/>
        <dbReference type="ChEBI" id="CHEBI:57930"/>
        <dbReference type="ChEBI" id="CHEBI:73316"/>
        <dbReference type="EC" id="1.17.4.1"/>
    </reaction>
</comment>
<evidence type="ECO:0000256" key="10">
    <source>
        <dbReference type="RuleBase" id="RU003410"/>
    </source>
</evidence>
<evidence type="ECO:0000259" key="11">
    <source>
        <dbReference type="PROSITE" id="PS51161"/>
    </source>
</evidence>
<evidence type="ECO:0000256" key="9">
    <source>
        <dbReference type="PROSITE-ProRule" id="PRU00492"/>
    </source>
</evidence>
<evidence type="ECO:0000256" key="8">
    <source>
        <dbReference type="ARBA" id="ARBA00047754"/>
    </source>
</evidence>
<dbReference type="EC" id="1.17.4.1" evidence="10"/>
<evidence type="ECO:0000313" key="12">
    <source>
        <dbReference type="EMBL" id="OGF31013.1"/>
    </source>
</evidence>
<evidence type="ECO:0000313" key="13">
    <source>
        <dbReference type="Proteomes" id="UP000179001"/>
    </source>
</evidence>
<evidence type="ECO:0000256" key="5">
    <source>
        <dbReference type="ARBA" id="ARBA00023002"/>
    </source>
</evidence>
<dbReference type="EMBL" id="MFGJ01000008">
    <property type="protein sequence ID" value="OGF31013.1"/>
    <property type="molecule type" value="Genomic_DNA"/>
</dbReference>
<dbReference type="Gene3D" id="3.20.70.20">
    <property type="match status" value="1"/>
</dbReference>
<feature type="domain" description="ATP-cone" evidence="11">
    <location>
        <begin position="116"/>
        <end position="206"/>
    </location>
</feature>
<dbReference type="GO" id="GO:0005524">
    <property type="term" value="F:ATP binding"/>
    <property type="evidence" value="ECO:0007669"/>
    <property type="project" value="UniProtKB-UniRule"/>
</dbReference>
<dbReference type="SUPFAM" id="SSF48168">
    <property type="entry name" value="R1 subunit of ribonucleotide reductase, N-terminal domain"/>
    <property type="match status" value="1"/>
</dbReference>
<dbReference type="NCBIfam" id="TIGR02506">
    <property type="entry name" value="NrdE_NrdA"/>
    <property type="match status" value="1"/>
</dbReference>
<dbReference type="Pfam" id="PF03477">
    <property type="entry name" value="ATP-cone"/>
    <property type="match status" value="2"/>
</dbReference>
<reference evidence="12 13" key="1">
    <citation type="journal article" date="2016" name="Nat. Commun.">
        <title>Thousands of microbial genomes shed light on interconnected biogeochemical processes in an aquifer system.</title>
        <authorList>
            <person name="Anantharaman K."/>
            <person name="Brown C.T."/>
            <person name="Hug L.A."/>
            <person name="Sharon I."/>
            <person name="Castelle C.J."/>
            <person name="Probst A.J."/>
            <person name="Thomas B.C."/>
            <person name="Singh A."/>
            <person name="Wilkins M.J."/>
            <person name="Karaoz U."/>
            <person name="Brodie E.L."/>
            <person name="Williams K.H."/>
            <person name="Hubbard S.S."/>
            <person name="Banfield J.F."/>
        </authorList>
    </citation>
    <scope>NUCLEOTIDE SEQUENCE [LARGE SCALE GENOMIC DNA]</scope>
</reference>
<dbReference type="Pfam" id="PF00317">
    <property type="entry name" value="Ribonuc_red_lgN"/>
    <property type="match status" value="1"/>
</dbReference>
<dbReference type="Pfam" id="PF02867">
    <property type="entry name" value="Ribonuc_red_lgC"/>
    <property type="match status" value="1"/>
</dbReference>
<dbReference type="PRINTS" id="PR01183">
    <property type="entry name" value="RIBORDTASEM1"/>
</dbReference>
<dbReference type="NCBIfam" id="NF005544">
    <property type="entry name" value="PRK07207.1"/>
    <property type="match status" value="1"/>
</dbReference>
<dbReference type="FunFam" id="3.20.70.20:FF:000009">
    <property type="entry name" value="Ribonucleoside-diphosphate reductase"/>
    <property type="match status" value="1"/>
</dbReference>
<comment type="caution">
    <text evidence="12">The sequence shown here is derived from an EMBL/GenBank/DDBJ whole genome shotgun (WGS) entry which is preliminary data.</text>
</comment>
<evidence type="ECO:0000256" key="2">
    <source>
        <dbReference type="ARBA" id="ARBA00022533"/>
    </source>
</evidence>
<proteinExistence type="inferred from homology"/>
<sequence length="943" mass="109028">MQINTKIKKRNGNIVEFDNQKIKTAISKAAEASGDKIENGLLQTISQEVITDLELKFFNQDIIPNVEDVQNFVEKKLMEKGFFRTAKHYIIYRYEHFKTREEHRQQIQQKLDNNQLYVIKKNGNKQLFSIEKIKKFILNFTQNNQSQIDIDSIARQTQKEVFEGIDTKKIQETIILATRAKIEQEPSYSTLATKILSDSIYKEVIQINRKTENLEQKHQQAFINYIKKAVKLKILDVRMLLFDLEKLAKIINIERDELFEYMGLQTLYDRYLIRNPQNNILLETPQFFWMRVAMGLAIEENNQDQKAEEFYNIISTLHYVPSTPTLFHAGTIHPQLSSCYLTTVEDSLEHIFKSIGDNAQLSKWSGGIGNDWTNIRGMGALIKGTRVESQGVIPFLKIANDTTVAINRSGRRRGATCAYLEAWHYDFEDFLELRRNTGDERRRTHDMNTAAWIPDLFMKRIAEDKDWTFFSPDEVPDLHHIYGQQFEQQYEHYEKLAEQGKMKLFKKIKAKELWRKMLTMLFETGHPWITFKDPCNLRSPQDHVGVIHNSNLCTEITLNTSVEETAVCNLGSINLARHISNGQLDKEKLQSTIDTAIRMLDNVIDINFYPTKEAKFANLKHRPIGLGIMGYQDALYQMNINFDSDKAIEFADQSMEFISYHAILGSSKLAEEKGAYKTFPNSKWARGILPHDTITLLEKERGQEIPINKSQTLNWEYVRQEIMAKGMRNSNCMAIAPTATISNIAGCLPSIEPIYKNIYVKSNMSGEFTIVNQYLIEDLKKINLWNEEMLNQIKKNDGDISNIEFIPKDLRTKYKETFSIDAEWLIKSAAHRGKWIDQSQSLNIYLKTTSGKRISEVYQYAWKLGLKTTYYLRTLAASGIEKSTLEIKQQNITSKDNIQVANVSDKIKAQASSQDTLTKQQQFAESSSVKLCKINDPECEACQ</sequence>
<keyword evidence="6 10" id="KW-0215">Deoxyribonucleotide synthesis</keyword>
<gene>
    <name evidence="12" type="ORF">A2478_01055</name>
</gene>